<keyword evidence="1" id="KW-0479">Metal-binding</keyword>
<dbReference type="Proteomes" id="UP000887569">
    <property type="component" value="Unplaced"/>
</dbReference>
<evidence type="ECO:0000256" key="2">
    <source>
        <dbReference type="ARBA" id="ARBA00023014"/>
    </source>
</evidence>
<evidence type="ECO:0000256" key="3">
    <source>
        <dbReference type="SAM" id="MobiDB-lite"/>
    </source>
</evidence>
<keyword evidence="1" id="KW-0408">Iron</keyword>
<keyword evidence="5" id="KW-1185">Reference proteome</keyword>
<dbReference type="PANTHER" id="PTHR45444:SF3">
    <property type="entry name" value="XANTHINE DEHYDROGENASE"/>
    <property type="match status" value="1"/>
</dbReference>
<dbReference type="Pfam" id="PF00111">
    <property type="entry name" value="Fer2"/>
    <property type="match status" value="1"/>
</dbReference>
<dbReference type="GO" id="GO:0016491">
    <property type="term" value="F:oxidoreductase activity"/>
    <property type="evidence" value="ECO:0007669"/>
    <property type="project" value="InterPro"/>
</dbReference>
<dbReference type="InterPro" id="IPR016208">
    <property type="entry name" value="Ald_Oxase/xanthine_DH-like"/>
</dbReference>
<protein>
    <submittedName>
        <fullName evidence="6">2Fe-2S ferredoxin-type domain-containing protein</fullName>
    </submittedName>
</protein>
<proteinExistence type="predicted"/>
<evidence type="ECO:0000256" key="1">
    <source>
        <dbReference type="ARBA" id="ARBA00022714"/>
    </source>
</evidence>
<dbReference type="Gene3D" id="3.10.20.30">
    <property type="match status" value="1"/>
</dbReference>
<feature type="region of interest" description="Disordered" evidence="3">
    <location>
        <begin position="29"/>
        <end position="55"/>
    </location>
</feature>
<evidence type="ECO:0000313" key="5">
    <source>
        <dbReference type="Proteomes" id="UP000887569"/>
    </source>
</evidence>
<keyword evidence="2" id="KW-0411">Iron-sulfur</keyword>
<dbReference type="InterPro" id="IPR006058">
    <property type="entry name" value="2Fe2S_fd_BS"/>
</dbReference>
<dbReference type="SUPFAM" id="SSF54292">
    <property type="entry name" value="2Fe-2S ferredoxin-like"/>
    <property type="match status" value="1"/>
</dbReference>
<dbReference type="PROSITE" id="PS00197">
    <property type="entry name" value="2FE2S_FER_1"/>
    <property type="match status" value="1"/>
</dbReference>
<accession>A0A915BF07</accession>
<dbReference type="CDD" id="cd00207">
    <property type="entry name" value="fer2"/>
    <property type="match status" value="1"/>
</dbReference>
<feature type="domain" description="2Fe-2S ferredoxin-type" evidence="4">
    <location>
        <begin position="64"/>
        <end position="151"/>
    </location>
</feature>
<evidence type="ECO:0000259" key="4">
    <source>
        <dbReference type="PROSITE" id="PS51085"/>
    </source>
</evidence>
<dbReference type="GO" id="GO:0005506">
    <property type="term" value="F:iron ion binding"/>
    <property type="evidence" value="ECO:0007669"/>
    <property type="project" value="InterPro"/>
</dbReference>
<dbReference type="AlphaFoldDB" id="A0A915BF07"/>
<dbReference type="PANTHER" id="PTHR45444">
    <property type="entry name" value="XANTHINE DEHYDROGENASE"/>
    <property type="match status" value="1"/>
</dbReference>
<dbReference type="GO" id="GO:0051537">
    <property type="term" value="F:2 iron, 2 sulfur cluster binding"/>
    <property type="evidence" value="ECO:0007669"/>
    <property type="project" value="UniProtKB-KW"/>
</dbReference>
<evidence type="ECO:0000313" key="6">
    <source>
        <dbReference type="WBParaSite" id="PgR037_g049_t01"/>
    </source>
</evidence>
<dbReference type="WBParaSite" id="PgR037_g049_t01">
    <property type="protein sequence ID" value="PgR037_g049_t01"/>
    <property type="gene ID" value="PgR037_g049"/>
</dbReference>
<sequence length="166" mass="18221">MKERKVVKASQMSHRECSASAVYIRHISPSKMAPPHTMPRKSGQDDASPANTSMKDSEHEFDYTTLILYVNGERVEEKNVDPRTTLAVFLRDHRRLTGTKISCNEGGCGACTVMISDIDPLSGKIRHYSANACLTPVCAVFGKAVTTVEGIGSTAMLHPVQERLSR</sequence>
<organism evidence="5 6">
    <name type="scientific">Parascaris univalens</name>
    <name type="common">Nematode worm</name>
    <dbReference type="NCBI Taxonomy" id="6257"/>
    <lineage>
        <taxon>Eukaryota</taxon>
        <taxon>Metazoa</taxon>
        <taxon>Ecdysozoa</taxon>
        <taxon>Nematoda</taxon>
        <taxon>Chromadorea</taxon>
        <taxon>Rhabditida</taxon>
        <taxon>Spirurina</taxon>
        <taxon>Ascaridomorpha</taxon>
        <taxon>Ascaridoidea</taxon>
        <taxon>Ascarididae</taxon>
        <taxon>Parascaris</taxon>
    </lineage>
</organism>
<name>A0A915BF07_PARUN</name>
<dbReference type="InterPro" id="IPR001041">
    <property type="entry name" value="2Fe-2S_ferredoxin-type"/>
</dbReference>
<keyword evidence="1" id="KW-0001">2Fe-2S</keyword>
<dbReference type="InterPro" id="IPR036010">
    <property type="entry name" value="2Fe-2S_ferredoxin-like_sf"/>
</dbReference>
<dbReference type="PROSITE" id="PS51085">
    <property type="entry name" value="2FE2S_FER_2"/>
    <property type="match status" value="1"/>
</dbReference>
<dbReference type="FunFam" id="3.10.20.30:FF:000015">
    <property type="entry name" value="Aldehyde oxidase 1"/>
    <property type="match status" value="1"/>
</dbReference>
<dbReference type="InterPro" id="IPR012675">
    <property type="entry name" value="Beta-grasp_dom_sf"/>
</dbReference>
<reference evidence="6" key="1">
    <citation type="submission" date="2022-11" db="UniProtKB">
        <authorList>
            <consortium name="WormBaseParasite"/>
        </authorList>
    </citation>
    <scope>IDENTIFICATION</scope>
</reference>